<dbReference type="Gene3D" id="2.130.10.120">
    <property type="entry name" value="Prolyl oligopeptidase, N-terminal domain"/>
    <property type="match status" value="1"/>
</dbReference>
<evidence type="ECO:0000256" key="2">
    <source>
        <dbReference type="ARBA" id="ARBA00022670"/>
    </source>
</evidence>
<dbReference type="RefSeq" id="WP_343862547.1">
    <property type="nucleotide sequence ID" value="NZ_BAAAFD010000019.1"/>
</dbReference>
<dbReference type="InterPro" id="IPR029058">
    <property type="entry name" value="AB_hydrolase_fold"/>
</dbReference>
<dbReference type="PANTHER" id="PTHR11757">
    <property type="entry name" value="PROTEASE FAMILY S9A OLIGOPEPTIDASE"/>
    <property type="match status" value="1"/>
</dbReference>
<name>A0ABN1LTM3_9ALTE</name>
<reference evidence="7 8" key="1">
    <citation type="journal article" date="2019" name="Int. J. Syst. Evol. Microbiol.">
        <title>The Global Catalogue of Microorganisms (GCM) 10K type strain sequencing project: providing services to taxonomists for standard genome sequencing and annotation.</title>
        <authorList>
            <consortium name="The Broad Institute Genomics Platform"/>
            <consortium name="The Broad Institute Genome Sequencing Center for Infectious Disease"/>
            <person name="Wu L."/>
            <person name="Ma J."/>
        </authorList>
    </citation>
    <scope>NUCLEOTIDE SEQUENCE [LARGE SCALE GENOMIC DNA]</scope>
    <source>
        <strain evidence="7 8">JCM 15896</strain>
    </source>
</reference>
<dbReference type="Pfam" id="PF00326">
    <property type="entry name" value="Peptidase_S9"/>
    <property type="match status" value="1"/>
</dbReference>
<sequence>MRSPLFIALPLVLLSACSDVKHSAEEEDQVSQTPIRLKQLDIPSPVAPKQAYTAEYHGKTLSDDYHWLKDQGYPQVDDQPVIDYLNQENDYFNAFLAPNTALVDTIFAEFKGRTNEQESSVPWIDNGYQYHWFYQEGEEYPTRSRKNLQTGEETVFLSEPELAKGHDYFSLGDYDISSDNRYLAYSVNTDGSERYSVRVKDLQTGEYLSDELSDVQGPVAFTADNKALLYGKLEAGRWSTESLNLHKLGTAQSEDVVLISEQDDGFFLGFRQTSDEKYFLLISSQAEVQEIHAIPADNPYSEPKLLVSREQGFSSSVDHANGKFYILANDTHKNFRLASVASSNPNYADWTTLIPGSDSVYLLGLQTFDKFIALHARDHGIEQIRIRDYEGNSHDVAFPEQVYSSSLGNNSQFSQDFVRLNYQSMITPETVFDYDLKNKVLKTRKVKEIPSGYDKSDYVTERRMAPSRDGVEVPVSIVYKKGFKKDASHPVMLYGYGAYGVTIPPYFSTMRLSLLDRGFAYAVAHVRGSDMMGYQWYLDGKLEKRTNTFNDFVDVAKFLVNEKYAAPGNISISGRSAGGELMGAAVIQAPDMWRSVTLGVPFVDVLNTMLDATLPLTPPEWKEWGNPIESAEVYDLLESYSPYDNIEAREYPPMLVSGGINDPRVTYWEPAKWTAKMREFKTDDNLLIMRINMGAGHFANSGRYGRLRDYAEEMMFVLKAHGIDK</sequence>
<dbReference type="PRINTS" id="PR00862">
    <property type="entry name" value="PROLIGOPTASE"/>
</dbReference>
<comment type="caution">
    <text evidence="7">The sequence shown here is derived from an EMBL/GenBank/DDBJ whole genome shotgun (WGS) entry which is preliminary data.</text>
</comment>
<organism evidence="7 8">
    <name type="scientific">Aliiglaciecola litoralis</name>
    <dbReference type="NCBI Taxonomy" id="582857"/>
    <lineage>
        <taxon>Bacteria</taxon>
        <taxon>Pseudomonadati</taxon>
        <taxon>Pseudomonadota</taxon>
        <taxon>Gammaproteobacteria</taxon>
        <taxon>Alteromonadales</taxon>
        <taxon>Alteromonadaceae</taxon>
        <taxon>Aliiglaciecola</taxon>
    </lineage>
</organism>
<dbReference type="Gene3D" id="3.40.50.1820">
    <property type="entry name" value="alpha/beta hydrolase"/>
    <property type="match status" value="1"/>
</dbReference>
<evidence type="ECO:0000259" key="5">
    <source>
        <dbReference type="Pfam" id="PF00326"/>
    </source>
</evidence>
<evidence type="ECO:0000256" key="4">
    <source>
        <dbReference type="ARBA" id="ARBA00022825"/>
    </source>
</evidence>
<evidence type="ECO:0000259" key="6">
    <source>
        <dbReference type="Pfam" id="PF02897"/>
    </source>
</evidence>
<dbReference type="InterPro" id="IPR023302">
    <property type="entry name" value="Pept_S9A_N"/>
</dbReference>
<dbReference type="SUPFAM" id="SSF50993">
    <property type="entry name" value="Peptidase/esterase 'gauge' domain"/>
    <property type="match status" value="1"/>
</dbReference>
<keyword evidence="8" id="KW-1185">Reference proteome</keyword>
<gene>
    <name evidence="7" type="ORF">GCM10009114_36230</name>
</gene>
<evidence type="ECO:0000256" key="3">
    <source>
        <dbReference type="ARBA" id="ARBA00022801"/>
    </source>
</evidence>
<keyword evidence="2" id="KW-0645">Protease</keyword>
<evidence type="ECO:0000256" key="1">
    <source>
        <dbReference type="ARBA" id="ARBA00005228"/>
    </source>
</evidence>
<dbReference type="Pfam" id="PF02897">
    <property type="entry name" value="Peptidase_S9_N"/>
    <property type="match status" value="1"/>
</dbReference>
<keyword evidence="3" id="KW-0378">Hydrolase</keyword>
<evidence type="ECO:0000313" key="8">
    <source>
        <dbReference type="Proteomes" id="UP001500359"/>
    </source>
</evidence>
<dbReference type="PROSITE" id="PS51257">
    <property type="entry name" value="PROKAR_LIPOPROTEIN"/>
    <property type="match status" value="1"/>
</dbReference>
<keyword evidence="4" id="KW-0720">Serine protease</keyword>
<evidence type="ECO:0000313" key="7">
    <source>
        <dbReference type="EMBL" id="GAA0860153.1"/>
    </source>
</evidence>
<feature type="domain" description="Peptidase S9A N-terminal" evidence="6">
    <location>
        <begin position="47"/>
        <end position="444"/>
    </location>
</feature>
<dbReference type="PANTHER" id="PTHR11757:SF19">
    <property type="entry name" value="PROLYL ENDOPEPTIDASE-LIKE"/>
    <property type="match status" value="1"/>
</dbReference>
<dbReference type="InterPro" id="IPR002470">
    <property type="entry name" value="Peptidase_S9A"/>
</dbReference>
<dbReference type="InterPro" id="IPR001375">
    <property type="entry name" value="Peptidase_S9_cat"/>
</dbReference>
<dbReference type="EMBL" id="BAAAFD010000019">
    <property type="protein sequence ID" value="GAA0860153.1"/>
    <property type="molecule type" value="Genomic_DNA"/>
</dbReference>
<proteinExistence type="inferred from homology"/>
<comment type="similarity">
    <text evidence="1">Belongs to the peptidase S9A family.</text>
</comment>
<dbReference type="SUPFAM" id="SSF53474">
    <property type="entry name" value="alpha/beta-Hydrolases"/>
    <property type="match status" value="1"/>
</dbReference>
<accession>A0ABN1LTM3</accession>
<protein>
    <submittedName>
        <fullName evidence="7">S9 family peptidase</fullName>
    </submittedName>
</protein>
<dbReference type="InterPro" id="IPR051543">
    <property type="entry name" value="Serine_Peptidase_S9A"/>
</dbReference>
<dbReference type="Proteomes" id="UP001500359">
    <property type="component" value="Unassembled WGS sequence"/>
</dbReference>
<feature type="domain" description="Peptidase S9 prolyl oligopeptidase catalytic" evidence="5">
    <location>
        <begin position="506"/>
        <end position="721"/>
    </location>
</feature>